<dbReference type="OrthoDB" id="1118008at2"/>
<dbReference type="RefSeq" id="WP_010527502.1">
    <property type="nucleotide sequence ID" value="NZ_AFSL01000053.1"/>
</dbReference>
<organism evidence="1 2">
    <name type="scientific">Thermophagus xiamenensis</name>
    <dbReference type="NCBI Taxonomy" id="385682"/>
    <lineage>
        <taxon>Bacteria</taxon>
        <taxon>Pseudomonadati</taxon>
        <taxon>Bacteroidota</taxon>
        <taxon>Bacteroidia</taxon>
        <taxon>Marinilabiliales</taxon>
        <taxon>Marinilabiliaceae</taxon>
        <taxon>Thermophagus</taxon>
    </lineage>
</organism>
<protein>
    <submittedName>
        <fullName evidence="1">Uncharacterized protein</fullName>
    </submittedName>
</protein>
<keyword evidence="2" id="KW-1185">Reference proteome</keyword>
<dbReference type="AlphaFoldDB" id="A0A1I2DIR8"/>
<name>A0A1I2DIR8_9BACT</name>
<proteinExistence type="predicted"/>
<dbReference type="EMBL" id="FONA01000019">
    <property type="protein sequence ID" value="SFE80123.1"/>
    <property type="molecule type" value="Genomic_DNA"/>
</dbReference>
<accession>A0A1I2DIR8</accession>
<dbReference type="STRING" id="385682.SAMN05444380_11912"/>
<dbReference type="InParanoid" id="A0A1I2DIR8"/>
<gene>
    <name evidence="1" type="ORF">SAMN05444380_11912</name>
</gene>
<evidence type="ECO:0000313" key="2">
    <source>
        <dbReference type="Proteomes" id="UP000181976"/>
    </source>
</evidence>
<reference evidence="1 2" key="1">
    <citation type="submission" date="2016-10" db="EMBL/GenBank/DDBJ databases">
        <authorList>
            <person name="de Groot N.N."/>
        </authorList>
    </citation>
    <scope>NUCLEOTIDE SEQUENCE [LARGE SCALE GENOMIC DNA]</scope>
    <source>
        <strain evidence="1 2">DSM 19012</strain>
    </source>
</reference>
<sequence length="209" mass="23936">MKHHKFAAHYMLSPQGDFIKWPVITIRNDGLIIDINHHKQTFIEQHGVKFYSGILLPPFMDIWWDYSSETLPIDDKSLTTHFNNGTILLGLSNRQIVSQNHSHHRPRLYPHRFPYNRPEIFPDMGIKNSLPILEKIKIIIGRQKNLKLHQILSAVTSESAIKVGQPCLGRLETGCSPGIILIENADLINLKLNPHSSVKWLIFPTKESG</sequence>
<evidence type="ECO:0000313" key="1">
    <source>
        <dbReference type="EMBL" id="SFE80123.1"/>
    </source>
</evidence>
<dbReference type="eggNOG" id="ENOG502ZP4U">
    <property type="taxonomic scope" value="Bacteria"/>
</dbReference>
<dbReference type="Proteomes" id="UP000181976">
    <property type="component" value="Unassembled WGS sequence"/>
</dbReference>